<sequence length="81" mass="9295">MADGIRQRVNDQCVGARRLDLVQLRAHVRILRTEFLVGHRRDAVQLQHGRRVLGALLPIARRVGDDGDLLVLRGARRIRRQ</sequence>
<organism evidence="1 2">
    <name type="scientific">Rhizopus oryzae</name>
    <name type="common">Mucormycosis agent</name>
    <name type="synonym">Rhizopus arrhizus var. delemar</name>
    <dbReference type="NCBI Taxonomy" id="64495"/>
    <lineage>
        <taxon>Eukaryota</taxon>
        <taxon>Fungi</taxon>
        <taxon>Fungi incertae sedis</taxon>
        <taxon>Mucoromycota</taxon>
        <taxon>Mucoromycotina</taxon>
        <taxon>Mucoromycetes</taxon>
        <taxon>Mucorales</taxon>
        <taxon>Mucorineae</taxon>
        <taxon>Rhizopodaceae</taxon>
        <taxon>Rhizopus</taxon>
    </lineage>
</organism>
<proteinExistence type="predicted"/>
<dbReference type="AlphaFoldDB" id="A0A9P6XLY8"/>
<name>A0A9P6XLY8_RHIOR</name>
<evidence type="ECO:0000313" key="1">
    <source>
        <dbReference type="EMBL" id="KAG1524048.1"/>
    </source>
</evidence>
<comment type="caution">
    <text evidence="1">The sequence shown here is derived from an EMBL/GenBank/DDBJ whole genome shotgun (WGS) entry which is preliminary data.</text>
</comment>
<reference evidence="1" key="1">
    <citation type="journal article" date="2020" name="Microb. Genom.">
        <title>Genetic diversity of clinical and environmental Mucorales isolates obtained from an investigation of mucormycosis cases among solid organ transplant recipients.</title>
        <authorList>
            <person name="Nguyen M.H."/>
            <person name="Kaul D."/>
            <person name="Muto C."/>
            <person name="Cheng S.J."/>
            <person name="Richter R.A."/>
            <person name="Bruno V.M."/>
            <person name="Liu G."/>
            <person name="Beyhan S."/>
            <person name="Sundermann A.J."/>
            <person name="Mounaud S."/>
            <person name="Pasculle A.W."/>
            <person name="Nierman W.C."/>
            <person name="Driscoll E."/>
            <person name="Cumbie R."/>
            <person name="Clancy C.J."/>
            <person name="Dupont C.L."/>
        </authorList>
    </citation>
    <scope>NUCLEOTIDE SEQUENCE</scope>
    <source>
        <strain evidence="1">GL16</strain>
    </source>
</reference>
<protein>
    <submittedName>
        <fullName evidence="1">Uncharacterized protein</fullName>
    </submittedName>
</protein>
<dbReference type="Proteomes" id="UP000717996">
    <property type="component" value="Unassembled WGS sequence"/>
</dbReference>
<accession>A0A9P6XLY8</accession>
<dbReference type="EMBL" id="JAANIT010010671">
    <property type="protein sequence ID" value="KAG1524048.1"/>
    <property type="molecule type" value="Genomic_DNA"/>
</dbReference>
<gene>
    <name evidence="1" type="ORF">G6F51_014459</name>
</gene>
<evidence type="ECO:0000313" key="2">
    <source>
        <dbReference type="Proteomes" id="UP000717996"/>
    </source>
</evidence>